<dbReference type="CDD" id="cd02004">
    <property type="entry name" value="TPP_BZL_OCoD_HPCL"/>
    <property type="match status" value="1"/>
</dbReference>
<protein>
    <submittedName>
        <fullName evidence="11">Oxalyl-CoA decarboxylase</fullName>
    </submittedName>
</protein>
<dbReference type="GO" id="GO:0001561">
    <property type="term" value="P:fatty acid alpha-oxidation"/>
    <property type="evidence" value="ECO:0007669"/>
    <property type="project" value="TreeGrafter"/>
</dbReference>
<dbReference type="Gene3D" id="3.40.50.970">
    <property type="match status" value="2"/>
</dbReference>
<dbReference type="GO" id="GO:0030976">
    <property type="term" value="F:thiamine pyrophosphate binding"/>
    <property type="evidence" value="ECO:0007669"/>
    <property type="project" value="InterPro"/>
</dbReference>
<dbReference type="InterPro" id="IPR045025">
    <property type="entry name" value="HACL1-like"/>
</dbReference>
<keyword evidence="5 7" id="KW-0786">Thiamine pyrophosphate</keyword>
<evidence type="ECO:0000256" key="4">
    <source>
        <dbReference type="ARBA" id="ARBA00022842"/>
    </source>
</evidence>
<comment type="caution">
    <text evidence="11">The sequence shown here is derived from an EMBL/GenBank/DDBJ whole genome shotgun (WGS) entry which is preliminary data.</text>
</comment>
<feature type="domain" description="Thiamine pyrophosphate enzyme TPP-binding" evidence="9">
    <location>
        <begin position="411"/>
        <end position="544"/>
    </location>
</feature>
<evidence type="ECO:0000313" key="12">
    <source>
        <dbReference type="Proteomes" id="UP000004722"/>
    </source>
</evidence>
<dbReference type="NCBIfam" id="TIGR03254">
    <property type="entry name" value="oxalate_oxc"/>
    <property type="match status" value="1"/>
</dbReference>
<evidence type="ECO:0000259" key="10">
    <source>
        <dbReference type="Pfam" id="PF02776"/>
    </source>
</evidence>
<evidence type="ECO:0000259" key="8">
    <source>
        <dbReference type="Pfam" id="PF00205"/>
    </source>
</evidence>
<feature type="domain" description="Thiamine pyrophosphate enzyme N-terminal TPP-binding" evidence="10">
    <location>
        <begin position="14"/>
        <end position="128"/>
    </location>
</feature>
<accession>K1NEN7</accession>
<dbReference type="Pfam" id="PF02775">
    <property type="entry name" value="TPP_enzyme_C"/>
    <property type="match status" value="1"/>
</dbReference>
<evidence type="ECO:0000256" key="3">
    <source>
        <dbReference type="ARBA" id="ARBA00022723"/>
    </source>
</evidence>
<dbReference type="Pfam" id="PF02776">
    <property type="entry name" value="TPP_enzyme_N"/>
    <property type="match status" value="1"/>
</dbReference>
<evidence type="ECO:0000256" key="2">
    <source>
        <dbReference type="ARBA" id="ARBA00007812"/>
    </source>
</evidence>
<dbReference type="HOGENOM" id="CLU_013748_3_3_9"/>
<gene>
    <name evidence="11" type="ORF">HMPREF9249_00347</name>
</gene>
<dbReference type="PANTHER" id="PTHR43710">
    <property type="entry name" value="2-HYDROXYACYL-COA LYASE"/>
    <property type="match status" value="1"/>
</dbReference>
<dbReference type="NCBIfam" id="NF006721">
    <property type="entry name" value="PRK09259.1"/>
    <property type="match status" value="1"/>
</dbReference>
<comment type="similarity">
    <text evidence="2 7">Belongs to the TPP enzyme family.</text>
</comment>
<dbReference type="CDD" id="cd07035">
    <property type="entry name" value="TPP_PYR_POX_like"/>
    <property type="match status" value="1"/>
</dbReference>
<dbReference type="GO" id="GO:0033611">
    <property type="term" value="P:oxalate catabolic process"/>
    <property type="evidence" value="ECO:0007669"/>
    <property type="project" value="InterPro"/>
</dbReference>
<keyword evidence="4" id="KW-0460">Magnesium</keyword>
<dbReference type="InterPro" id="IPR029035">
    <property type="entry name" value="DHS-like_NAD/FAD-binding_dom"/>
</dbReference>
<name>K1NEN7_9LACO</name>
<dbReference type="FunFam" id="3.40.50.1220:FF:000006">
    <property type="entry name" value="2-hydroxyacyl-CoA lyase 1"/>
    <property type="match status" value="1"/>
</dbReference>
<evidence type="ECO:0000256" key="6">
    <source>
        <dbReference type="ARBA" id="ARBA00023239"/>
    </source>
</evidence>
<reference evidence="11 12" key="1">
    <citation type="submission" date="2012-07" db="EMBL/GenBank/DDBJ databases">
        <title>The Genome Sequence of Lactobacillus crispatus FB077-07.</title>
        <authorList>
            <consortium name="The Broad Institute Genome Sequencing Platform"/>
            <person name="Earl A."/>
            <person name="Ward D."/>
            <person name="Feldgarden M."/>
            <person name="Gevers D."/>
            <person name="Saerens B."/>
            <person name="Vaneechoutte M."/>
            <person name="Walker B."/>
            <person name="Young S.K."/>
            <person name="Zeng Q."/>
            <person name="Gargeya S."/>
            <person name="Fitzgerald M."/>
            <person name="Haas B."/>
            <person name="Abouelleil A."/>
            <person name="Alvarado L."/>
            <person name="Arachchi H.M."/>
            <person name="Berlin A.M."/>
            <person name="Chapman S.B."/>
            <person name="Goldberg J."/>
            <person name="Griggs A."/>
            <person name="Gujja S."/>
            <person name="Hansen M."/>
            <person name="Howarth C."/>
            <person name="Imamovic A."/>
            <person name="Larimer J."/>
            <person name="McCowen C."/>
            <person name="Montmayeur A."/>
            <person name="Murphy C."/>
            <person name="Neiman D."/>
            <person name="Pearson M."/>
            <person name="Priest M."/>
            <person name="Roberts A."/>
            <person name="Saif S."/>
            <person name="Shea T."/>
            <person name="Sisk P."/>
            <person name="Sykes S."/>
            <person name="Wortman J."/>
            <person name="Nusbaum C."/>
            <person name="Birren B."/>
        </authorList>
    </citation>
    <scope>NUCLEOTIDE SEQUENCE [LARGE SCALE GENOMIC DNA]</scope>
    <source>
        <strain evidence="11 12">FB077-07</strain>
    </source>
</reference>
<evidence type="ECO:0000256" key="7">
    <source>
        <dbReference type="RuleBase" id="RU362132"/>
    </source>
</evidence>
<evidence type="ECO:0000313" key="11">
    <source>
        <dbReference type="EMBL" id="EKB78146.1"/>
    </source>
</evidence>
<dbReference type="Proteomes" id="UP000004722">
    <property type="component" value="Unassembled WGS sequence"/>
</dbReference>
<dbReference type="Pfam" id="PF00205">
    <property type="entry name" value="TPP_enzyme_M"/>
    <property type="match status" value="1"/>
</dbReference>
<dbReference type="EMBL" id="AGZG01000017">
    <property type="protein sequence ID" value="EKB78146.1"/>
    <property type="molecule type" value="Genomic_DNA"/>
</dbReference>
<dbReference type="GO" id="GO:0008949">
    <property type="term" value="F:oxalyl-CoA decarboxylase activity"/>
    <property type="evidence" value="ECO:0007669"/>
    <property type="project" value="InterPro"/>
</dbReference>
<keyword evidence="3" id="KW-0479">Metal-binding</keyword>
<feature type="domain" description="Thiamine pyrophosphate enzyme central" evidence="8">
    <location>
        <begin position="205"/>
        <end position="334"/>
    </location>
</feature>
<comment type="cofactor">
    <cofactor evidence="1">
        <name>thiamine diphosphate</name>
        <dbReference type="ChEBI" id="CHEBI:58937"/>
    </cofactor>
</comment>
<dbReference type="SUPFAM" id="SSF52467">
    <property type="entry name" value="DHS-like NAD/FAD-binding domain"/>
    <property type="match status" value="1"/>
</dbReference>
<dbReference type="InterPro" id="IPR012001">
    <property type="entry name" value="Thiamin_PyroP_enz_TPP-bd_dom"/>
</dbReference>
<dbReference type="Gene3D" id="3.40.50.1220">
    <property type="entry name" value="TPP-binding domain"/>
    <property type="match status" value="1"/>
</dbReference>
<dbReference type="AlphaFoldDB" id="K1NEN7"/>
<evidence type="ECO:0000256" key="1">
    <source>
        <dbReference type="ARBA" id="ARBA00001964"/>
    </source>
</evidence>
<evidence type="ECO:0000256" key="5">
    <source>
        <dbReference type="ARBA" id="ARBA00023052"/>
    </source>
</evidence>
<dbReference type="PATRIC" id="fig|883092.3.peg.345"/>
<dbReference type="InterPro" id="IPR012000">
    <property type="entry name" value="Thiamin_PyroP_enz_cen_dom"/>
</dbReference>
<sequence>MKEFFFVTQDVSLTGAALLIDALQANGLNNMHGGVGIPVTDFARLAELKGMKFYEFRREDAAVDAAAAAGFLTGKPGVALTVSAPGFLNGLTALAEATKNCFPMIMISGSSDRHIIDLDRGDYEGLDQYNVAKPLCKAAYRVDRAEDMGLAVARAVRTAMSGRPGGVYLDLPAATVADTVAQKSDAHIYEVVDPAPKQLPSDDAIDRAVELLKNAKHPAIILGKGSAYARSEAEVRELVTKTGIPFLPMSMAKGVVPDDSPSSAASARSFTLGQADVVLLIGARLNWMLSNGEAPLFNEDAKFVQVDIDATEFDSNRKIDAPLQGDITSVLQKLNAPLEKANVKAPQDWLDSIKNACEANNEKFAKRIADSEAKPTLGFYSAIEPINNLMQKHPDTYIVSEGANTLDIGRNLIGMQKPRHRLDTGTWGVMGVGLGYAIAAAVETGKKVISLHGDSAFGLDGMEMEIICRYHLPVTVVIINNGGIYNGDRNPVKDQLGPTVLSHNAHYAEIAKAFGGDSYRVSNYAEMKDALEKAYESGNPSIIDAQIPESMGKESGHIGNLNPELDLAQLEDKDN</sequence>
<organism evidence="11 12">
    <name type="scientific">Lactobacillus crispatus FB077-07</name>
    <dbReference type="NCBI Taxonomy" id="883092"/>
    <lineage>
        <taxon>Bacteria</taxon>
        <taxon>Bacillati</taxon>
        <taxon>Bacillota</taxon>
        <taxon>Bacilli</taxon>
        <taxon>Lactobacillales</taxon>
        <taxon>Lactobacillaceae</taxon>
        <taxon>Lactobacillus</taxon>
    </lineage>
</organism>
<dbReference type="InterPro" id="IPR029061">
    <property type="entry name" value="THDP-binding"/>
</dbReference>
<keyword evidence="6" id="KW-0456">Lyase</keyword>
<dbReference type="PANTHER" id="PTHR43710:SF2">
    <property type="entry name" value="2-HYDROXYACYL-COA LYASE 1"/>
    <property type="match status" value="1"/>
</dbReference>
<evidence type="ECO:0000259" key="9">
    <source>
        <dbReference type="Pfam" id="PF02775"/>
    </source>
</evidence>
<dbReference type="InterPro" id="IPR017660">
    <property type="entry name" value="Oxalyl-CoA_decarboxylase"/>
</dbReference>
<dbReference type="InterPro" id="IPR011766">
    <property type="entry name" value="TPP_enzyme_TPP-bd"/>
</dbReference>
<dbReference type="SUPFAM" id="SSF52518">
    <property type="entry name" value="Thiamin diphosphate-binding fold (THDP-binding)"/>
    <property type="match status" value="2"/>
</dbReference>
<proteinExistence type="inferred from homology"/>
<dbReference type="GO" id="GO:0000287">
    <property type="term" value="F:magnesium ion binding"/>
    <property type="evidence" value="ECO:0007669"/>
    <property type="project" value="InterPro"/>
</dbReference>